<dbReference type="RefSeq" id="WP_112117016.1">
    <property type="nucleotide sequence ID" value="NZ_UAQE01000001.1"/>
</dbReference>
<gene>
    <name evidence="1" type="primary">gvpU</name>
    <name evidence="1" type="ORF">NCTC7582_01662</name>
</gene>
<sequence length="127" mass="14093">MIENDVILESVISTIDKVDAFTMEITLNVKGIVITGALISRSTYLKGVASDFEGNGEIGNVFSDMFTKLIELKKEHTENADDKDKTVYGVHLKNAQIFDGESVHELGYWRGKLSSVDGFSFGKMEPR</sequence>
<evidence type="ECO:0000313" key="1">
    <source>
        <dbReference type="EMBL" id="SPT98441.1"/>
    </source>
</evidence>
<dbReference type="AlphaFoldDB" id="A0A2X0Z7A1"/>
<name>A0A2X0Z7A1_9BACI</name>
<protein>
    <submittedName>
        <fullName evidence="1">Gas vesicle protein U</fullName>
    </submittedName>
</protein>
<evidence type="ECO:0000313" key="2">
    <source>
        <dbReference type="Proteomes" id="UP000251431"/>
    </source>
</evidence>
<proteinExistence type="predicted"/>
<accession>A0A2X0Z7A1</accession>
<dbReference type="Proteomes" id="UP000251431">
    <property type="component" value="Unassembled WGS sequence"/>
</dbReference>
<organism evidence="1 2">
    <name type="scientific">Lysinibacillus capsici</name>
    <dbReference type="NCBI Taxonomy" id="2115968"/>
    <lineage>
        <taxon>Bacteria</taxon>
        <taxon>Bacillati</taxon>
        <taxon>Bacillota</taxon>
        <taxon>Bacilli</taxon>
        <taxon>Bacillales</taxon>
        <taxon>Bacillaceae</taxon>
        <taxon>Lysinibacillus</taxon>
    </lineage>
</organism>
<dbReference type="InterPro" id="IPR049644">
    <property type="entry name" value="GvpU-like"/>
</dbReference>
<dbReference type="NCBIfam" id="NF041667">
    <property type="entry name" value="GvpU"/>
    <property type="match status" value="1"/>
</dbReference>
<dbReference type="EMBL" id="UAQE01000001">
    <property type="protein sequence ID" value="SPT98441.1"/>
    <property type="molecule type" value="Genomic_DNA"/>
</dbReference>
<reference evidence="1 2" key="1">
    <citation type="submission" date="2018-06" db="EMBL/GenBank/DDBJ databases">
        <authorList>
            <consortium name="Pathogen Informatics"/>
            <person name="Doyle S."/>
        </authorList>
    </citation>
    <scope>NUCLEOTIDE SEQUENCE [LARGE SCALE GENOMIC DNA]</scope>
    <source>
        <strain evidence="1 2">NCTC7582</strain>
    </source>
</reference>